<name>A0AB35RT34_9ENTR</name>
<keyword evidence="2" id="KW-1185">Reference proteome</keyword>
<evidence type="ECO:0000313" key="2">
    <source>
        <dbReference type="Proteomes" id="UP001286589"/>
    </source>
</evidence>
<comment type="caution">
    <text evidence="1">The sequence shown here is derived from an EMBL/GenBank/DDBJ whole genome shotgun (WGS) entry which is preliminary data.</text>
</comment>
<dbReference type="RefSeq" id="WP_317101465.1">
    <property type="nucleotide sequence ID" value="NZ_JAWJAC010000003.1"/>
</dbReference>
<sequence>MKKLIDWKSFPVNYNDKVKSDAEEAAYWFDVEYSSNNIHSDHDLKDYLMREMGKMRNDTPKRPLTYAIYSLAFNGFLKKTGIVSFEDIENARWIVGSNEYGFPDSPVELKTIESTENDFYNEIRLIGAHGEMCLILIDPLDDPPVPCPMRQTHMPQLL</sequence>
<proteinExistence type="predicted"/>
<protein>
    <submittedName>
        <fullName evidence="1">Uncharacterized protein</fullName>
    </submittedName>
</protein>
<reference evidence="1 2" key="1">
    <citation type="submission" date="2023-10" db="EMBL/GenBank/DDBJ databases">
        <title>Phytobacter spp. The emergence of a new genus of hospital-origin enterobacteria encoding carbapenemases in Argentina.</title>
        <authorList>
            <person name="Vay C."/>
            <person name="Almuzara M."/>
            <person name="Traglia G.M."/>
            <person name="Campos J."/>
        </authorList>
    </citation>
    <scope>NUCLEOTIDE SEQUENCE [LARGE SCALE GENOMIC DNA]</scope>
    <source>
        <strain evidence="1 2">CVMA36</strain>
    </source>
</reference>
<dbReference type="AlphaFoldDB" id="A0AB35RT34"/>
<dbReference type="Proteomes" id="UP001286589">
    <property type="component" value="Unassembled WGS sequence"/>
</dbReference>
<organism evidence="1 2">
    <name type="scientific">Phytobacter ursingii</name>
    <dbReference type="NCBI Taxonomy" id="1972431"/>
    <lineage>
        <taxon>Bacteria</taxon>
        <taxon>Pseudomonadati</taxon>
        <taxon>Pseudomonadota</taxon>
        <taxon>Gammaproteobacteria</taxon>
        <taxon>Enterobacterales</taxon>
        <taxon>Enterobacteriaceae</taxon>
        <taxon>Phytobacter</taxon>
    </lineage>
</organism>
<gene>
    <name evidence="1" type="ORF">R0H02_06440</name>
</gene>
<accession>A0AB35RT34</accession>
<dbReference type="EMBL" id="JAWJAC010000003">
    <property type="protein sequence ID" value="MDV2862104.1"/>
    <property type="molecule type" value="Genomic_DNA"/>
</dbReference>
<evidence type="ECO:0000313" key="1">
    <source>
        <dbReference type="EMBL" id="MDV2862104.1"/>
    </source>
</evidence>